<dbReference type="PANTHER" id="PTHR43792">
    <property type="entry name" value="GNAT FAMILY, PUTATIVE (AFU_ORTHOLOGUE AFUA_3G00765)-RELATED-RELATED"/>
    <property type="match status" value="1"/>
</dbReference>
<keyword evidence="3" id="KW-1185">Reference proteome</keyword>
<evidence type="ECO:0000313" key="3">
    <source>
        <dbReference type="Proteomes" id="UP000036867"/>
    </source>
</evidence>
<dbReference type="InterPro" id="IPR016181">
    <property type="entry name" value="Acyl_CoA_acyltransferase"/>
</dbReference>
<dbReference type="InterPro" id="IPR051531">
    <property type="entry name" value="N-acetyltransferase"/>
</dbReference>
<reference evidence="3" key="1">
    <citation type="submission" date="2015-08" db="EMBL/GenBank/DDBJ databases">
        <title>Fjat-10028 dsm 16317.</title>
        <authorList>
            <person name="Liu B."/>
            <person name="Wang J."/>
            <person name="Zhu Y."/>
            <person name="Liu G."/>
            <person name="Chen Q."/>
            <person name="Chen Z."/>
            <person name="Lan J."/>
            <person name="Che J."/>
            <person name="Ge C."/>
            <person name="Shi H."/>
            <person name="Pan Z."/>
            <person name="Liu X."/>
        </authorList>
    </citation>
    <scope>NUCLEOTIDE SEQUENCE [LARGE SCALE GENOMIC DNA]</scope>
    <source>
        <strain evidence="3">DSM 16317</strain>
    </source>
</reference>
<dbReference type="EMBL" id="LILB01000007">
    <property type="protein sequence ID" value="KOO48451.1"/>
    <property type="molecule type" value="Genomic_DNA"/>
</dbReference>
<dbReference type="PATRIC" id="fig|263475.3.peg.2617"/>
<feature type="domain" description="N-acetyltransferase" evidence="1">
    <location>
        <begin position="8"/>
        <end position="159"/>
    </location>
</feature>
<dbReference type="InterPro" id="IPR000182">
    <property type="entry name" value="GNAT_dom"/>
</dbReference>
<organism evidence="2 3">
    <name type="scientific">Viridibacillus arvi</name>
    <dbReference type="NCBI Taxonomy" id="263475"/>
    <lineage>
        <taxon>Bacteria</taxon>
        <taxon>Bacillati</taxon>
        <taxon>Bacillota</taxon>
        <taxon>Bacilli</taxon>
        <taxon>Bacillales</taxon>
        <taxon>Caryophanaceae</taxon>
        <taxon>Viridibacillus</taxon>
    </lineage>
</organism>
<dbReference type="GeneID" id="301138159"/>
<dbReference type="RefSeq" id="WP_053418562.1">
    <property type="nucleotide sequence ID" value="NZ_LILB01000007.1"/>
</dbReference>
<dbReference type="CDD" id="cd04301">
    <property type="entry name" value="NAT_SF"/>
    <property type="match status" value="1"/>
</dbReference>
<dbReference type="PROSITE" id="PS51186">
    <property type="entry name" value="GNAT"/>
    <property type="match status" value="1"/>
</dbReference>
<sequence length="159" mass="18009">MNLQTQRLKIVPCTKQALSNFSREEYEIGPHIIQYLVDLEEDSTLSGWGVWLVINKETNTIIGDIGFKGKPNSEHTVEVGYGIIPSAQNKGYATEAVKEIIEWAFSFKNVNKVIAECLVDNISSTRVLEKLSMNKIGVVDAMLKWQLEKDIFVSIKKKY</sequence>
<dbReference type="AlphaFoldDB" id="A0A0M0LBT1"/>
<dbReference type="OrthoDB" id="452315at2"/>
<dbReference type="STRING" id="263475.AMD00_18860"/>
<evidence type="ECO:0000259" key="1">
    <source>
        <dbReference type="PROSITE" id="PS51186"/>
    </source>
</evidence>
<dbReference type="Proteomes" id="UP000036867">
    <property type="component" value="Unassembled WGS sequence"/>
</dbReference>
<dbReference type="SUPFAM" id="SSF55729">
    <property type="entry name" value="Acyl-CoA N-acyltransferases (Nat)"/>
    <property type="match status" value="1"/>
</dbReference>
<evidence type="ECO:0000313" key="2">
    <source>
        <dbReference type="EMBL" id="KOO48451.1"/>
    </source>
</evidence>
<protein>
    <recommendedName>
        <fullName evidence="1">N-acetyltransferase domain-containing protein</fullName>
    </recommendedName>
</protein>
<proteinExistence type="predicted"/>
<dbReference type="Pfam" id="PF13302">
    <property type="entry name" value="Acetyltransf_3"/>
    <property type="match status" value="1"/>
</dbReference>
<dbReference type="GO" id="GO:0016747">
    <property type="term" value="F:acyltransferase activity, transferring groups other than amino-acyl groups"/>
    <property type="evidence" value="ECO:0007669"/>
    <property type="project" value="InterPro"/>
</dbReference>
<dbReference type="PANTHER" id="PTHR43792:SF13">
    <property type="entry name" value="ACETYLTRANSFERASE"/>
    <property type="match status" value="1"/>
</dbReference>
<comment type="caution">
    <text evidence="2">The sequence shown here is derived from an EMBL/GenBank/DDBJ whole genome shotgun (WGS) entry which is preliminary data.</text>
</comment>
<gene>
    <name evidence="2" type="ORF">AMD00_18860</name>
</gene>
<accession>A0A0M0LBT1</accession>
<name>A0A0M0LBT1_9BACL</name>
<dbReference type="Gene3D" id="3.40.630.30">
    <property type="match status" value="1"/>
</dbReference>